<evidence type="ECO:0000256" key="2">
    <source>
        <dbReference type="ARBA" id="ARBA00035108"/>
    </source>
</evidence>
<organism evidence="4 5">
    <name type="scientific">Frankia torreyi</name>
    <dbReference type="NCBI Taxonomy" id="1856"/>
    <lineage>
        <taxon>Bacteria</taxon>
        <taxon>Bacillati</taxon>
        <taxon>Actinomycetota</taxon>
        <taxon>Actinomycetes</taxon>
        <taxon>Frankiales</taxon>
        <taxon>Frankiaceae</taxon>
        <taxon>Frankia</taxon>
    </lineage>
</organism>
<name>A0A0D8BHF3_9ACTN</name>
<dbReference type="InterPro" id="IPR018493">
    <property type="entry name" value="GvpA-like_CS"/>
</dbReference>
<evidence type="ECO:0000313" key="5">
    <source>
        <dbReference type="Proteomes" id="UP000032545"/>
    </source>
</evidence>
<dbReference type="Proteomes" id="UP000032545">
    <property type="component" value="Unassembled WGS sequence"/>
</dbReference>
<comment type="subcellular location">
    <subcellularLocation>
        <location evidence="2">Gas vesicle</location>
    </subcellularLocation>
</comment>
<accession>A0A0D8BHF3</accession>
<comment type="caution">
    <text evidence="4">The sequence shown here is derived from an EMBL/GenBank/DDBJ whole genome shotgun (WGS) entry which is preliminary data.</text>
</comment>
<dbReference type="GO" id="GO:0012506">
    <property type="term" value="C:vesicle membrane"/>
    <property type="evidence" value="ECO:0007669"/>
    <property type="project" value="InterPro"/>
</dbReference>
<proteinExistence type="inferred from homology"/>
<comment type="similarity">
    <text evidence="3">Belongs to the gas vesicle GvpA family.</text>
</comment>
<dbReference type="RefSeq" id="WP_313949820.1">
    <property type="nucleotide sequence ID" value="NZ_JYFN01000014.1"/>
</dbReference>
<dbReference type="EMBL" id="JYFN01000014">
    <property type="protein sequence ID" value="KJE23404.1"/>
    <property type="molecule type" value="Genomic_DNA"/>
</dbReference>
<dbReference type="AlphaFoldDB" id="A0A0D8BHF3"/>
<dbReference type="PROSITE" id="PS00234">
    <property type="entry name" value="GAS_VESICLE_A_1"/>
    <property type="match status" value="1"/>
</dbReference>
<gene>
    <name evidence="4" type="ORF">FF36_02362</name>
</gene>
<dbReference type="InterPro" id="IPR050530">
    <property type="entry name" value="GvpA"/>
</dbReference>
<reference evidence="5" key="1">
    <citation type="submission" date="2015-02" db="EMBL/GenBank/DDBJ databases">
        <title>Draft Genome of Frankia sp. CpI1-S.</title>
        <authorList>
            <person name="Oshone R.T."/>
            <person name="Ngom M."/>
            <person name="Ghodhbane-Gtari F."/>
            <person name="Gtari M."/>
            <person name="Morris K."/>
            <person name="Thomas K."/>
            <person name="Sen A."/>
            <person name="Tisa L.S."/>
        </authorList>
    </citation>
    <scope>NUCLEOTIDE SEQUENCE [LARGE SCALE GENOMIC DNA]</scope>
    <source>
        <strain evidence="5">CpI1-S</strain>
    </source>
</reference>
<evidence type="ECO:0000256" key="1">
    <source>
        <dbReference type="ARBA" id="ARBA00022987"/>
    </source>
</evidence>
<dbReference type="PANTHER" id="PTHR35344">
    <property type="entry name" value="GAS VESICLE STRUCTURAL PROTEIN 2-RELATED"/>
    <property type="match status" value="1"/>
</dbReference>
<dbReference type="Pfam" id="PF00741">
    <property type="entry name" value="Gas_vesicle"/>
    <property type="match status" value="1"/>
</dbReference>
<dbReference type="GO" id="GO:0005198">
    <property type="term" value="F:structural molecule activity"/>
    <property type="evidence" value="ECO:0007669"/>
    <property type="project" value="InterPro"/>
</dbReference>
<keyword evidence="1" id="KW-0304">Gas vesicle</keyword>
<dbReference type="InterPro" id="IPR000638">
    <property type="entry name" value="Gas-vesicle_GvpA-like"/>
</dbReference>
<keyword evidence="5" id="KW-1185">Reference proteome</keyword>
<dbReference type="PANTHER" id="PTHR35344:SF4">
    <property type="entry name" value="GAS VESICLE PROTEIN A1"/>
    <property type="match status" value="1"/>
</dbReference>
<dbReference type="PATRIC" id="fig|1502723.3.peg.1393"/>
<sequence length="106" mass="10624">MAAVVGMVVMGMAESGRRCEPGGGPVPRGRAGVAGLVRPRTPATAGTPCSAAQPLADLLDRLVDRGVVISGDVVIALAGVDLIRLDLRLLLVGIQTAVEGAGEVAE</sequence>
<evidence type="ECO:0000256" key="3">
    <source>
        <dbReference type="ARBA" id="ARBA00035646"/>
    </source>
</evidence>
<protein>
    <submittedName>
        <fullName evidence="4">Gas vesicle protein</fullName>
    </submittedName>
</protein>
<reference evidence="4 5" key="2">
    <citation type="journal article" date="2016" name="Genome Announc.">
        <title>Permanent Draft Genome Sequences for Two Variants of Frankia sp. Strain CpI1, the First Frankia Strain Isolated from Root Nodules of Comptonia peregrina.</title>
        <authorList>
            <person name="Oshone R."/>
            <person name="Hurst S.G.IV."/>
            <person name="Abebe-Akele F."/>
            <person name="Simpson S."/>
            <person name="Morris K."/>
            <person name="Thomas W.K."/>
            <person name="Tisa L.S."/>
        </authorList>
    </citation>
    <scope>NUCLEOTIDE SEQUENCE [LARGE SCALE GENOMIC DNA]</scope>
    <source>
        <strain evidence="5">CpI1-S</strain>
    </source>
</reference>
<dbReference type="GO" id="GO:0031411">
    <property type="term" value="C:gas vesicle"/>
    <property type="evidence" value="ECO:0007669"/>
    <property type="project" value="UniProtKB-SubCell"/>
</dbReference>
<evidence type="ECO:0000313" key="4">
    <source>
        <dbReference type="EMBL" id="KJE23404.1"/>
    </source>
</evidence>